<keyword evidence="3" id="KW-0547">Nucleotide-binding</keyword>
<feature type="compositionally biased region" description="Basic and acidic residues" evidence="9">
    <location>
        <begin position="1"/>
        <end position="10"/>
    </location>
</feature>
<dbReference type="SUPFAM" id="SSF81653">
    <property type="entry name" value="Calcium ATPase, transduction domain A"/>
    <property type="match status" value="1"/>
</dbReference>
<dbReference type="SUPFAM" id="SSF56784">
    <property type="entry name" value="HAD-like"/>
    <property type="match status" value="1"/>
</dbReference>
<evidence type="ECO:0000313" key="13">
    <source>
        <dbReference type="Proteomes" id="UP001501196"/>
    </source>
</evidence>
<dbReference type="EMBL" id="BAAAPW010000007">
    <property type="protein sequence ID" value="GAA2044739.1"/>
    <property type="molecule type" value="Genomic_DNA"/>
</dbReference>
<evidence type="ECO:0000256" key="6">
    <source>
        <dbReference type="ARBA" id="ARBA00022989"/>
    </source>
</evidence>
<comment type="subcellular location">
    <subcellularLocation>
        <location evidence="1">Cell membrane</location>
        <topology evidence="1">Multi-pass membrane protein</topology>
    </subcellularLocation>
</comment>
<evidence type="ECO:0000259" key="11">
    <source>
        <dbReference type="SMART" id="SM00831"/>
    </source>
</evidence>
<protein>
    <submittedName>
        <fullName evidence="12">HAD-IC family P-type ATPase</fullName>
    </submittedName>
</protein>
<dbReference type="SFLD" id="SFLDS00003">
    <property type="entry name" value="Haloacid_Dehalogenase"/>
    <property type="match status" value="1"/>
</dbReference>
<feature type="region of interest" description="Disordered" evidence="9">
    <location>
        <begin position="1"/>
        <end position="28"/>
    </location>
</feature>
<feature type="transmembrane region" description="Helical" evidence="10">
    <location>
        <begin position="736"/>
        <end position="759"/>
    </location>
</feature>
<proteinExistence type="predicted"/>
<keyword evidence="6 10" id="KW-1133">Transmembrane helix</keyword>
<dbReference type="Pfam" id="PF00690">
    <property type="entry name" value="Cation_ATPase_N"/>
    <property type="match status" value="1"/>
</dbReference>
<dbReference type="SUPFAM" id="SSF81660">
    <property type="entry name" value="Metal cation-transporting ATPase, ATP-binding domain N"/>
    <property type="match status" value="1"/>
</dbReference>
<dbReference type="InterPro" id="IPR023299">
    <property type="entry name" value="ATPase_P-typ_cyto_dom_N"/>
</dbReference>
<gene>
    <name evidence="12" type="ORF">GCM10009819_34770</name>
</gene>
<feature type="domain" description="Cation-transporting P-type ATPase N-terminal" evidence="11">
    <location>
        <begin position="13"/>
        <end position="80"/>
    </location>
</feature>
<dbReference type="PROSITE" id="PS00154">
    <property type="entry name" value="ATPASE_E1_E2"/>
    <property type="match status" value="1"/>
</dbReference>
<dbReference type="Gene3D" id="3.40.1110.10">
    <property type="entry name" value="Calcium-transporting ATPase, cytoplasmic domain N"/>
    <property type="match status" value="1"/>
</dbReference>
<keyword evidence="13" id="KW-1185">Reference proteome</keyword>
<dbReference type="Proteomes" id="UP001501196">
    <property type="component" value="Unassembled WGS sequence"/>
</dbReference>
<keyword evidence="4" id="KW-0067">ATP-binding</keyword>
<feature type="transmembrane region" description="Helical" evidence="10">
    <location>
        <begin position="267"/>
        <end position="290"/>
    </location>
</feature>
<dbReference type="PRINTS" id="PR00120">
    <property type="entry name" value="HATPASE"/>
</dbReference>
<evidence type="ECO:0000256" key="7">
    <source>
        <dbReference type="ARBA" id="ARBA00023136"/>
    </source>
</evidence>
<evidence type="ECO:0000313" key="12">
    <source>
        <dbReference type="EMBL" id="GAA2044739.1"/>
    </source>
</evidence>
<dbReference type="InterPro" id="IPR018303">
    <property type="entry name" value="ATPase_P-typ_P_site"/>
</dbReference>
<evidence type="ECO:0000256" key="9">
    <source>
        <dbReference type="SAM" id="MobiDB-lite"/>
    </source>
</evidence>
<dbReference type="Gene3D" id="2.70.150.10">
    <property type="entry name" value="Calcium-transporting ATPase, cytoplasmic transduction domain A"/>
    <property type="match status" value="1"/>
</dbReference>
<dbReference type="SMART" id="SM00831">
    <property type="entry name" value="Cation_ATPase_N"/>
    <property type="match status" value="1"/>
</dbReference>
<dbReference type="RefSeq" id="WP_344377901.1">
    <property type="nucleotide sequence ID" value="NZ_BAAAPW010000007.1"/>
</dbReference>
<dbReference type="Pfam" id="PF00689">
    <property type="entry name" value="Cation_ATPase_C"/>
    <property type="match status" value="1"/>
</dbReference>
<dbReference type="Gene3D" id="1.20.1110.10">
    <property type="entry name" value="Calcium-transporting ATPase, transmembrane domain"/>
    <property type="match status" value="2"/>
</dbReference>
<feature type="transmembrane region" description="Helical" evidence="10">
    <location>
        <begin position="839"/>
        <end position="859"/>
    </location>
</feature>
<dbReference type="InterPro" id="IPR023298">
    <property type="entry name" value="ATPase_P-typ_TM_dom_sf"/>
</dbReference>
<dbReference type="InterPro" id="IPR004014">
    <property type="entry name" value="ATPase_P-typ_cation-transptr_N"/>
</dbReference>
<accession>A0ABN2UY03</accession>
<feature type="transmembrane region" description="Helical" evidence="10">
    <location>
        <begin position="800"/>
        <end position="819"/>
    </location>
</feature>
<dbReference type="SUPFAM" id="SSF81665">
    <property type="entry name" value="Calcium ATPase, transmembrane domain M"/>
    <property type="match status" value="1"/>
</dbReference>
<evidence type="ECO:0000256" key="2">
    <source>
        <dbReference type="ARBA" id="ARBA00022692"/>
    </source>
</evidence>
<reference evidence="12 13" key="1">
    <citation type="journal article" date="2019" name="Int. J. Syst. Evol. Microbiol.">
        <title>The Global Catalogue of Microorganisms (GCM) 10K type strain sequencing project: providing services to taxonomists for standard genome sequencing and annotation.</title>
        <authorList>
            <consortium name="The Broad Institute Genomics Platform"/>
            <consortium name="The Broad Institute Genome Sequencing Center for Infectious Disease"/>
            <person name="Wu L."/>
            <person name="Ma J."/>
        </authorList>
    </citation>
    <scope>NUCLEOTIDE SEQUENCE [LARGE SCALE GENOMIC DNA]</scope>
    <source>
        <strain evidence="12 13">JCM 15672</strain>
    </source>
</reference>
<name>A0ABN2UY03_9MICO</name>
<dbReference type="InterPro" id="IPR006068">
    <property type="entry name" value="ATPase_P-typ_cation-transptr_C"/>
</dbReference>
<dbReference type="Pfam" id="PF00702">
    <property type="entry name" value="Hydrolase"/>
    <property type="match status" value="1"/>
</dbReference>
<dbReference type="InterPro" id="IPR044492">
    <property type="entry name" value="P_typ_ATPase_HD_dom"/>
</dbReference>
<sequence>MTDDAGRRPPDPPGTARPSTAAVRRGLSADEVERRREEYGPNVLGAARPASWWRILLRQFVSPLIFLLLVSAVVTGILQRWIDTASILLVLVGNAAIGFWQERRAAGEVAALQSLTAPRCRVRRDGEVVEIDAEGLVPDDVVLLASGDRVPADLRLHEARGLRVDESMLTGESAAVSKVAGDEAGDRDLVFGGTLVTTGRATGVVVATGAHTQLGEIDALVHGVETRTPLQVLIDRLERRIGWVVGFVGLFVLVAGLVVGLDAGDALLTAIALAVATIPEGLPVALTVAMSIGVTRMARRHAVVRSLPAVETLGSTTVIASDKTGTITENRLTVETVWAGGAVHAASEPVAAVAAALAAGAWANEARVDPASGALAGDAVDVAIAQAALDVGGVRLADLGRPPIAEVPYEPELRSSQAVRPGPDGGRVHYAKGAPGALLEASVAMLGPDGERVPLDRAAVERAEQELADRGLRVIATASRELGPDEPAIADPAALGGLTLLGLVGLVDPPRPGVADAIRRCRDAGIAVKMVTGDHPSTAAAIAERVGIPSEGPPLTGAELEAISDHEVAARLRETAVVARVTPQDKLRIVSVLEEHGEVVAVTGDGVNDAPALRMASLGVAMGRSGTDVARESSDIVLTDDDFVTIVDAVEQGRVTFAAIRKVAFFLLANSVAAPLAVALNLFTDTPLLFLPVQVLWFNLVLNGLQDVALAFEPGEGDELAAAPRRKDAGLLSRDIWIRIAVTGAWMGLCVLVAFHLALETGRSLEHARTLAMTVFAFLNFFQAGTARSELRSVFALRPWANPLLLGAAVLAVVLQGLAVSTPIGQGVLGFVPLTLPEWIGAFLVASTVLVVAEVDKWIRRRRGASVRRVG</sequence>
<evidence type="ECO:0000256" key="1">
    <source>
        <dbReference type="ARBA" id="ARBA00004651"/>
    </source>
</evidence>
<comment type="caution">
    <text evidence="12">The sequence shown here is derived from an EMBL/GenBank/DDBJ whole genome shotgun (WGS) entry which is preliminary data.</text>
</comment>
<feature type="transmembrane region" description="Helical" evidence="10">
    <location>
        <begin position="84"/>
        <end position="100"/>
    </location>
</feature>
<dbReference type="PRINTS" id="PR00119">
    <property type="entry name" value="CATATPASE"/>
</dbReference>
<comment type="catalytic activity">
    <reaction evidence="8">
        <text>ATP + H2O = ADP + phosphate + H(+)</text>
        <dbReference type="Rhea" id="RHEA:13065"/>
        <dbReference type="ChEBI" id="CHEBI:15377"/>
        <dbReference type="ChEBI" id="CHEBI:15378"/>
        <dbReference type="ChEBI" id="CHEBI:30616"/>
        <dbReference type="ChEBI" id="CHEBI:43474"/>
        <dbReference type="ChEBI" id="CHEBI:456216"/>
    </reaction>
</comment>
<dbReference type="SFLD" id="SFLDG00002">
    <property type="entry name" value="C1.7:_P-type_atpase_like"/>
    <property type="match status" value="1"/>
</dbReference>
<keyword evidence="2 10" id="KW-0812">Transmembrane</keyword>
<dbReference type="InterPro" id="IPR036412">
    <property type="entry name" value="HAD-like_sf"/>
</dbReference>
<dbReference type="InterPro" id="IPR059000">
    <property type="entry name" value="ATPase_P-type_domA"/>
</dbReference>
<evidence type="ECO:0000256" key="5">
    <source>
        <dbReference type="ARBA" id="ARBA00022967"/>
    </source>
</evidence>
<dbReference type="InterPro" id="IPR008250">
    <property type="entry name" value="ATPase_P-typ_transduc_dom_A_sf"/>
</dbReference>
<feature type="transmembrane region" description="Helical" evidence="10">
    <location>
        <begin position="60"/>
        <end position="78"/>
    </location>
</feature>
<feature type="transmembrane region" description="Helical" evidence="10">
    <location>
        <begin position="663"/>
        <end position="683"/>
    </location>
</feature>
<evidence type="ECO:0000256" key="4">
    <source>
        <dbReference type="ARBA" id="ARBA00022840"/>
    </source>
</evidence>
<feature type="transmembrane region" description="Helical" evidence="10">
    <location>
        <begin position="241"/>
        <end position="261"/>
    </location>
</feature>
<organism evidence="12 13">
    <name type="scientific">Agromyces tropicus</name>
    <dbReference type="NCBI Taxonomy" id="555371"/>
    <lineage>
        <taxon>Bacteria</taxon>
        <taxon>Bacillati</taxon>
        <taxon>Actinomycetota</taxon>
        <taxon>Actinomycetes</taxon>
        <taxon>Micrococcales</taxon>
        <taxon>Microbacteriaceae</taxon>
        <taxon>Agromyces</taxon>
    </lineage>
</organism>
<dbReference type="PANTHER" id="PTHR42861">
    <property type="entry name" value="CALCIUM-TRANSPORTING ATPASE"/>
    <property type="match status" value="1"/>
</dbReference>
<dbReference type="InterPro" id="IPR001757">
    <property type="entry name" value="P_typ_ATPase"/>
</dbReference>
<evidence type="ECO:0000256" key="3">
    <source>
        <dbReference type="ARBA" id="ARBA00022741"/>
    </source>
</evidence>
<evidence type="ECO:0000256" key="10">
    <source>
        <dbReference type="SAM" id="Phobius"/>
    </source>
</evidence>
<dbReference type="InterPro" id="IPR023214">
    <property type="entry name" value="HAD_sf"/>
</dbReference>
<dbReference type="NCBIfam" id="TIGR01494">
    <property type="entry name" value="ATPase_P-type"/>
    <property type="match status" value="2"/>
</dbReference>
<dbReference type="Gene3D" id="3.40.50.1000">
    <property type="entry name" value="HAD superfamily/HAD-like"/>
    <property type="match status" value="1"/>
</dbReference>
<dbReference type="Pfam" id="PF00122">
    <property type="entry name" value="E1-E2_ATPase"/>
    <property type="match status" value="1"/>
</dbReference>
<keyword evidence="7 10" id="KW-0472">Membrane</keyword>
<evidence type="ECO:0000256" key="8">
    <source>
        <dbReference type="ARBA" id="ARBA00049360"/>
    </source>
</evidence>
<keyword evidence="5" id="KW-1278">Translocase</keyword>
<dbReference type="SFLD" id="SFLDF00027">
    <property type="entry name" value="p-type_atpase"/>
    <property type="match status" value="1"/>
</dbReference>